<gene>
    <name evidence="2" type="ORF">SPIL2461_LOCUS12427</name>
</gene>
<comment type="caution">
    <text evidence="2">The sequence shown here is derived from an EMBL/GenBank/DDBJ whole genome shotgun (WGS) entry which is preliminary data.</text>
</comment>
<name>A0A812SKB4_SYMPI</name>
<sequence length="140" mass="15357">ALLPPMKTQLLLQAHRRMVRCLVPRDKLFEVDASDTPNVDTAKLAKFLGFKPPRWDPPFPRIRLPEPKAATLQLPSKKGKKGKKGKKEHSSISGKSLALCITGQLKRLELKSKIKNVIEPAQAAGLNVRVAAVLDPAADP</sequence>
<dbReference type="Proteomes" id="UP000649617">
    <property type="component" value="Unassembled WGS sequence"/>
</dbReference>
<feature type="compositionally biased region" description="Basic residues" evidence="1">
    <location>
        <begin position="77"/>
        <end position="87"/>
    </location>
</feature>
<feature type="region of interest" description="Disordered" evidence="1">
    <location>
        <begin position="66"/>
        <end position="93"/>
    </location>
</feature>
<feature type="non-terminal residue" evidence="2">
    <location>
        <position position="140"/>
    </location>
</feature>
<accession>A0A812SKB4</accession>
<proteinExistence type="predicted"/>
<dbReference type="InterPro" id="IPR027417">
    <property type="entry name" value="P-loop_NTPase"/>
</dbReference>
<dbReference type="AlphaFoldDB" id="A0A812SKB4"/>
<evidence type="ECO:0000256" key="1">
    <source>
        <dbReference type="SAM" id="MobiDB-lite"/>
    </source>
</evidence>
<dbReference type="Gene3D" id="3.40.50.300">
    <property type="entry name" value="P-loop containing nucleotide triphosphate hydrolases"/>
    <property type="match status" value="1"/>
</dbReference>
<dbReference type="EMBL" id="CAJNIZ010025557">
    <property type="protein sequence ID" value="CAE7485066.1"/>
    <property type="molecule type" value="Genomic_DNA"/>
</dbReference>
<feature type="non-terminal residue" evidence="2">
    <location>
        <position position="1"/>
    </location>
</feature>
<evidence type="ECO:0000313" key="3">
    <source>
        <dbReference type="Proteomes" id="UP000649617"/>
    </source>
</evidence>
<reference evidence="2" key="1">
    <citation type="submission" date="2021-02" db="EMBL/GenBank/DDBJ databases">
        <authorList>
            <person name="Dougan E. K."/>
            <person name="Rhodes N."/>
            <person name="Thang M."/>
            <person name="Chan C."/>
        </authorList>
    </citation>
    <scope>NUCLEOTIDE SEQUENCE</scope>
</reference>
<protein>
    <submittedName>
        <fullName evidence="2">Uncharacterized protein</fullName>
    </submittedName>
</protein>
<keyword evidence="3" id="KW-1185">Reference proteome</keyword>
<organism evidence="2 3">
    <name type="scientific">Symbiodinium pilosum</name>
    <name type="common">Dinoflagellate</name>
    <dbReference type="NCBI Taxonomy" id="2952"/>
    <lineage>
        <taxon>Eukaryota</taxon>
        <taxon>Sar</taxon>
        <taxon>Alveolata</taxon>
        <taxon>Dinophyceae</taxon>
        <taxon>Suessiales</taxon>
        <taxon>Symbiodiniaceae</taxon>
        <taxon>Symbiodinium</taxon>
    </lineage>
</organism>
<evidence type="ECO:0000313" key="2">
    <source>
        <dbReference type="EMBL" id="CAE7485066.1"/>
    </source>
</evidence>